<reference evidence="1 2" key="1">
    <citation type="journal article" date="2022" name="Front. Microbiol.">
        <title>Male-killing mechanisms vary between Spiroplasma species.</title>
        <authorList>
            <person name="Arai H."/>
            <person name="Inoue M."/>
            <person name="Kageyama D."/>
        </authorList>
    </citation>
    <scope>NUCLEOTIDE SEQUENCE [LARGE SCALE GENOMIC DNA]</scope>
    <source>
        <strain evidence="2">sHm</strain>
        <plasmid evidence="1 2">pSHM_1</plasmid>
    </source>
</reference>
<protein>
    <submittedName>
        <fullName evidence="1">Uncharacterized protein</fullName>
    </submittedName>
</protein>
<sequence>MQKVDGKDIAWLLRCKECSKTLKIKDVKETITGDFKMCDKHLEMIEKKYNKTWNIN</sequence>
<proteinExistence type="predicted"/>
<accession>A0ABM8BZG3</accession>
<gene>
    <name evidence="1" type="ORF">SHM_28590</name>
</gene>
<evidence type="ECO:0000313" key="2">
    <source>
        <dbReference type="Proteomes" id="UP001163387"/>
    </source>
</evidence>
<organism evidence="1 2">
    <name type="scientific">Spiroplasma ixodetis</name>
    <dbReference type="NCBI Taxonomy" id="2141"/>
    <lineage>
        <taxon>Bacteria</taxon>
        <taxon>Bacillati</taxon>
        <taxon>Mycoplasmatota</taxon>
        <taxon>Mollicutes</taxon>
        <taxon>Entomoplasmatales</taxon>
        <taxon>Spiroplasmataceae</taxon>
        <taxon>Spiroplasma</taxon>
    </lineage>
</organism>
<dbReference type="RefSeq" id="WP_281749740.1">
    <property type="nucleotide sequence ID" value="NZ_AP026934.1"/>
</dbReference>
<keyword evidence="2" id="KW-1185">Reference proteome</keyword>
<dbReference type="EMBL" id="AP026934">
    <property type="protein sequence ID" value="BDT05213.1"/>
    <property type="molecule type" value="Genomic_DNA"/>
</dbReference>
<evidence type="ECO:0000313" key="1">
    <source>
        <dbReference type="EMBL" id="BDT05213.1"/>
    </source>
</evidence>
<geneLocation type="plasmid" evidence="1 2">
    <name>pSHM_1</name>
</geneLocation>
<dbReference type="Proteomes" id="UP001163387">
    <property type="component" value="Plasmid pSHM_1"/>
</dbReference>
<keyword evidence="1" id="KW-0614">Plasmid</keyword>
<name>A0ABM8BZG3_9MOLU</name>